<proteinExistence type="predicted"/>
<feature type="signal peptide" evidence="1">
    <location>
        <begin position="1"/>
        <end position="17"/>
    </location>
</feature>
<dbReference type="InterPro" id="IPR015422">
    <property type="entry name" value="PyrdxlP-dep_Trfase_small"/>
</dbReference>
<evidence type="ECO:0008006" key="4">
    <source>
        <dbReference type="Google" id="ProtNLM"/>
    </source>
</evidence>
<feature type="chain" id="PRO_5032883531" description="Selenocysteine lyase" evidence="1">
    <location>
        <begin position="18"/>
        <end position="56"/>
    </location>
</feature>
<dbReference type="AlphaFoldDB" id="A0A821WL19"/>
<organism evidence="2 3">
    <name type="scientific">Rotaria socialis</name>
    <dbReference type="NCBI Taxonomy" id="392032"/>
    <lineage>
        <taxon>Eukaryota</taxon>
        <taxon>Metazoa</taxon>
        <taxon>Spiralia</taxon>
        <taxon>Gnathifera</taxon>
        <taxon>Rotifera</taxon>
        <taxon>Eurotatoria</taxon>
        <taxon>Bdelloidea</taxon>
        <taxon>Philodinida</taxon>
        <taxon>Philodinidae</taxon>
        <taxon>Rotaria</taxon>
    </lineage>
</organism>
<reference evidence="2" key="1">
    <citation type="submission" date="2021-02" db="EMBL/GenBank/DDBJ databases">
        <authorList>
            <person name="Nowell W R."/>
        </authorList>
    </citation>
    <scope>NUCLEOTIDE SEQUENCE</scope>
</reference>
<evidence type="ECO:0000256" key="1">
    <source>
        <dbReference type="SAM" id="SignalP"/>
    </source>
</evidence>
<accession>A0A821WL19</accession>
<gene>
    <name evidence="2" type="ORF">TOA249_LOCUS32335</name>
</gene>
<dbReference type="EMBL" id="CAJOBS010007757">
    <property type="protein sequence ID" value="CAF4924394.1"/>
    <property type="molecule type" value="Genomic_DNA"/>
</dbReference>
<comment type="caution">
    <text evidence="2">The sequence shown here is derived from an EMBL/GenBank/DDBJ whole genome shotgun (WGS) entry which is preliminary data.</text>
</comment>
<dbReference type="Proteomes" id="UP000663838">
    <property type="component" value="Unassembled WGS sequence"/>
</dbReference>
<feature type="non-terminal residue" evidence="2">
    <location>
        <position position="1"/>
    </location>
</feature>
<name>A0A821WL19_9BILA</name>
<evidence type="ECO:0000313" key="2">
    <source>
        <dbReference type="EMBL" id="CAF4924394.1"/>
    </source>
</evidence>
<dbReference type="Gene3D" id="3.90.1150.10">
    <property type="entry name" value="Aspartate Aminotransferase, domain 1"/>
    <property type="match status" value="1"/>
</dbReference>
<keyword evidence="1" id="KW-0732">Signal</keyword>
<evidence type="ECO:0000313" key="3">
    <source>
        <dbReference type="Proteomes" id="UP000663838"/>
    </source>
</evidence>
<protein>
    <recommendedName>
        <fullName evidence="4">Selenocysteine lyase</fullName>
    </recommendedName>
</protein>
<sequence>RLIFFFLLFKGLPYKLARSTIRLSTSYMTTDDEIDQAIILITNAVKEQLSSLIDEY</sequence>